<dbReference type="RefSeq" id="WP_345626068.1">
    <property type="nucleotide sequence ID" value="NZ_BAABJQ010000002.1"/>
</dbReference>
<dbReference type="Pfam" id="PF05988">
    <property type="entry name" value="DUF899"/>
    <property type="match status" value="1"/>
</dbReference>
<sequence length="246" mass="28234">MSIPRVVSRTEWLEARLDLLAREKEVMRAQDAVTATRRELPMVRVDKDYAFEGAAGPVSLSDLFEGRGQLIVYHFMFHPDWEDGCPSCSYAVDNVGRLEHLHAEDTTFALVSRAPLAKLERWRARMGWTVPWYSSAGSDFNYDFHVTNDESIAPVEYNYKDKATLEREGLAYVINGDGQAMSVFVREDDAIFHTYTTYGRGAEVMLSTYHYLDLTPRGRTRYVNAFPYHDTYGTAEARPEHTHLHH</sequence>
<dbReference type="SUPFAM" id="SSF52833">
    <property type="entry name" value="Thioredoxin-like"/>
    <property type="match status" value="1"/>
</dbReference>
<accession>A0ABP9RLK8</accession>
<evidence type="ECO:0000313" key="1">
    <source>
        <dbReference type="EMBL" id="GAA5178948.1"/>
    </source>
</evidence>
<name>A0ABP9RLK8_9ACTN</name>
<dbReference type="Gene3D" id="3.40.30.10">
    <property type="entry name" value="Glutaredoxin"/>
    <property type="match status" value="1"/>
</dbReference>
<evidence type="ECO:0000313" key="2">
    <source>
        <dbReference type="Proteomes" id="UP001501570"/>
    </source>
</evidence>
<dbReference type="Proteomes" id="UP001501570">
    <property type="component" value="Unassembled WGS sequence"/>
</dbReference>
<gene>
    <name evidence="1" type="ORF">GCM10023322_07360</name>
</gene>
<dbReference type="InterPro" id="IPR010296">
    <property type="entry name" value="DUF899_thioredox"/>
</dbReference>
<organism evidence="1 2">
    <name type="scientific">Rugosimonospora acidiphila</name>
    <dbReference type="NCBI Taxonomy" id="556531"/>
    <lineage>
        <taxon>Bacteria</taxon>
        <taxon>Bacillati</taxon>
        <taxon>Actinomycetota</taxon>
        <taxon>Actinomycetes</taxon>
        <taxon>Micromonosporales</taxon>
        <taxon>Micromonosporaceae</taxon>
        <taxon>Rugosimonospora</taxon>
    </lineage>
</organism>
<proteinExistence type="predicted"/>
<keyword evidence="2" id="KW-1185">Reference proteome</keyword>
<reference evidence="2" key="1">
    <citation type="journal article" date="2019" name="Int. J. Syst. Evol. Microbiol.">
        <title>The Global Catalogue of Microorganisms (GCM) 10K type strain sequencing project: providing services to taxonomists for standard genome sequencing and annotation.</title>
        <authorList>
            <consortium name="The Broad Institute Genomics Platform"/>
            <consortium name="The Broad Institute Genome Sequencing Center for Infectious Disease"/>
            <person name="Wu L."/>
            <person name="Ma J."/>
        </authorList>
    </citation>
    <scope>NUCLEOTIDE SEQUENCE [LARGE SCALE GENOMIC DNA]</scope>
    <source>
        <strain evidence="2">JCM 18304</strain>
    </source>
</reference>
<dbReference type="InterPro" id="IPR036249">
    <property type="entry name" value="Thioredoxin-like_sf"/>
</dbReference>
<dbReference type="EMBL" id="BAABJQ010000002">
    <property type="protein sequence ID" value="GAA5178948.1"/>
    <property type="molecule type" value="Genomic_DNA"/>
</dbReference>
<protein>
    <submittedName>
        <fullName evidence="1">DUF899 domain-containing protein</fullName>
    </submittedName>
</protein>
<comment type="caution">
    <text evidence="1">The sequence shown here is derived from an EMBL/GenBank/DDBJ whole genome shotgun (WGS) entry which is preliminary data.</text>
</comment>